<name>A0A6L2L2Y7_TANCI</name>
<feature type="region of interest" description="Disordered" evidence="12">
    <location>
        <begin position="649"/>
        <end position="668"/>
    </location>
</feature>
<dbReference type="PANTHER" id="PTHR47833:SF1">
    <property type="entry name" value="PHOTOSYNTHETIC NDH SUBUNIT OF LUMENAL LOCATION 4, CHLOROPLASTIC"/>
    <property type="match status" value="1"/>
</dbReference>
<gene>
    <name evidence="14" type="ORF">Tci_027205</name>
</gene>
<feature type="domain" description="PPIase FKBP-type" evidence="13">
    <location>
        <begin position="103"/>
        <end position="202"/>
    </location>
</feature>
<evidence type="ECO:0000256" key="6">
    <source>
        <dbReference type="ARBA" id="ARBA00022640"/>
    </source>
</evidence>
<dbReference type="GO" id="GO:0009543">
    <property type="term" value="C:chloroplast thylakoid lumen"/>
    <property type="evidence" value="ECO:0007669"/>
    <property type="project" value="UniProtKB-SubCell"/>
</dbReference>
<evidence type="ECO:0000256" key="2">
    <source>
        <dbReference type="ARBA" id="ARBA00004456"/>
    </source>
</evidence>
<dbReference type="SUPFAM" id="SSF54534">
    <property type="entry name" value="FKBP-like"/>
    <property type="match status" value="1"/>
</dbReference>
<evidence type="ECO:0000256" key="5">
    <source>
        <dbReference type="ARBA" id="ARBA00022528"/>
    </source>
</evidence>
<dbReference type="InterPro" id="IPR046357">
    <property type="entry name" value="PPIase_dom_sf"/>
</dbReference>
<keyword evidence="5" id="KW-0150">Chloroplast</keyword>
<dbReference type="FunFam" id="3.10.50.40:FF:000032">
    <property type="entry name" value="Peptidylprolyl isomerase"/>
    <property type="match status" value="1"/>
</dbReference>
<evidence type="ECO:0000256" key="3">
    <source>
        <dbReference type="ARBA" id="ARBA00006577"/>
    </source>
</evidence>
<feature type="compositionally biased region" description="Basic and acidic residues" evidence="12">
    <location>
        <begin position="470"/>
        <end position="479"/>
    </location>
</feature>
<comment type="subcellular location">
    <subcellularLocation>
        <location evidence="2">Plastid</location>
        <location evidence="2">Chloroplast thylakoid lumen</location>
    </subcellularLocation>
</comment>
<comment type="similarity">
    <text evidence="3">Belongs to the FKBP-type PPIase family.</text>
</comment>
<keyword evidence="9 11" id="KW-0697">Rotamase</keyword>
<evidence type="ECO:0000256" key="11">
    <source>
        <dbReference type="PROSITE-ProRule" id="PRU00277"/>
    </source>
</evidence>
<dbReference type="EMBL" id="BKCJ010003461">
    <property type="protein sequence ID" value="GEU55227.1"/>
    <property type="molecule type" value="Genomic_DNA"/>
</dbReference>
<keyword evidence="8" id="KW-0793">Thylakoid</keyword>
<evidence type="ECO:0000256" key="4">
    <source>
        <dbReference type="ARBA" id="ARBA00013194"/>
    </source>
</evidence>
<dbReference type="Gene3D" id="3.10.50.40">
    <property type="match status" value="1"/>
</dbReference>
<dbReference type="EC" id="5.2.1.8" evidence="4 11"/>
<evidence type="ECO:0000256" key="9">
    <source>
        <dbReference type="ARBA" id="ARBA00023110"/>
    </source>
</evidence>
<reference evidence="14" key="1">
    <citation type="journal article" date="2019" name="Sci. Rep.">
        <title>Draft genome of Tanacetum cinerariifolium, the natural source of mosquito coil.</title>
        <authorList>
            <person name="Yamashiro T."/>
            <person name="Shiraishi A."/>
            <person name="Satake H."/>
            <person name="Nakayama K."/>
        </authorList>
    </citation>
    <scope>NUCLEOTIDE SEQUENCE</scope>
</reference>
<dbReference type="Pfam" id="PF00254">
    <property type="entry name" value="FKBP_C"/>
    <property type="match status" value="1"/>
</dbReference>
<sequence>MAISTFQTLTTPSIYHNRPDRHHTIKASSLSHSSSNIKKKLLDVGVGLLAAASMIVASPLDANATRIEYYATVAEPPCEMQFAPSGLGYCDVAVGFGQQAPYSTLINIHYTARFGDGIVFDSSYKRGRPLTMRIGVGKVIKGLDQGIFGGEGVPPMLVGGRRKLQIPPELAYGPEPAGCFSGDCNVPANATLLYDINFVNIYSAIRQLAYGNTPDAFDENLQMGEYAARDCLENFNKCIIDLYMSKYLRKPTLKDVKKIYEAHENIHGFPALVASCVVNGVGFENRLPHPKGEVPTLLPCLDILIYHLHVKDLYIGETLPNSFLECVLSQDLTAFCLRLFTAFCIRLFTAFCLRFFTAFCLRFFTAFCLRLFTAFCLRLFTAFKILHCVLSKTLHCVLPIYFQQYTQLAIPEFHDTLIQHMESVKKSIDERAQHKREYDSWVNERQMQTTEEKFDTSKALDASLVNIESSRTDSKEQDTSSRSGNDAHDDDADIRPIYDEEPMAEQRVFSVNHDSCLTKLLNEVNSRAKVPSNKTTNKNKLVEQISVPSKQERQIPTGHRWKPTGRIFKTVGLRWVPTGKIFTSSTTKVDSEPPNGSNSDITNKYECERTLDVSAGTQNGFKEFSIDEQAMTFDHNSLELGIHDHSNEPCSSKLVPKVVPSANTTATS</sequence>
<evidence type="ECO:0000256" key="1">
    <source>
        <dbReference type="ARBA" id="ARBA00000971"/>
    </source>
</evidence>
<accession>A0A6L2L2Y7</accession>
<evidence type="ECO:0000256" key="7">
    <source>
        <dbReference type="ARBA" id="ARBA00022946"/>
    </source>
</evidence>
<keyword evidence="10" id="KW-1015">Disulfide bond</keyword>
<proteinExistence type="inferred from homology"/>
<keyword evidence="6" id="KW-0934">Plastid</keyword>
<evidence type="ECO:0000313" key="14">
    <source>
        <dbReference type="EMBL" id="GEU55227.1"/>
    </source>
</evidence>
<evidence type="ECO:0000256" key="10">
    <source>
        <dbReference type="ARBA" id="ARBA00023157"/>
    </source>
</evidence>
<dbReference type="PANTHER" id="PTHR47833">
    <property type="entry name" value="PHOTOSYNTHETIC NDH SUBUNIT OF LUMENAL LOCATION 4, CHLOROPLASTIC"/>
    <property type="match status" value="1"/>
</dbReference>
<organism evidence="14">
    <name type="scientific">Tanacetum cinerariifolium</name>
    <name type="common">Dalmatian daisy</name>
    <name type="synonym">Chrysanthemum cinerariifolium</name>
    <dbReference type="NCBI Taxonomy" id="118510"/>
    <lineage>
        <taxon>Eukaryota</taxon>
        <taxon>Viridiplantae</taxon>
        <taxon>Streptophyta</taxon>
        <taxon>Embryophyta</taxon>
        <taxon>Tracheophyta</taxon>
        <taxon>Spermatophyta</taxon>
        <taxon>Magnoliopsida</taxon>
        <taxon>eudicotyledons</taxon>
        <taxon>Gunneridae</taxon>
        <taxon>Pentapetalae</taxon>
        <taxon>asterids</taxon>
        <taxon>campanulids</taxon>
        <taxon>Asterales</taxon>
        <taxon>Asteraceae</taxon>
        <taxon>Asteroideae</taxon>
        <taxon>Anthemideae</taxon>
        <taxon>Anthemidinae</taxon>
        <taxon>Tanacetum</taxon>
    </lineage>
</organism>
<evidence type="ECO:0000259" key="13">
    <source>
        <dbReference type="PROSITE" id="PS50059"/>
    </source>
</evidence>
<dbReference type="PROSITE" id="PS50059">
    <property type="entry name" value="FKBP_PPIASE"/>
    <property type="match status" value="1"/>
</dbReference>
<protein>
    <recommendedName>
        <fullName evidence="4 11">peptidylprolyl isomerase</fullName>
        <ecNumber evidence="4 11">5.2.1.8</ecNumber>
    </recommendedName>
</protein>
<comment type="caution">
    <text evidence="14">The sequence shown here is derived from an EMBL/GenBank/DDBJ whole genome shotgun (WGS) entry which is preliminary data.</text>
</comment>
<evidence type="ECO:0000256" key="8">
    <source>
        <dbReference type="ARBA" id="ARBA00023078"/>
    </source>
</evidence>
<feature type="region of interest" description="Disordered" evidence="12">
    <location>
        <begin position="466"/>
        <end position="493"/>
    </location>
</feature>
<comment type="catalytic activity">
    <reaction evidence="1 11">
        <text>[protein]-peptidylproline (omega=180) = [protein]-peptidylproline (omega=0)</text>
        <dbReference type="Rhea" id="RHEA:16237"/>
        <dbReference type="Rhea" id="RHEA-COMP:10747"/>
        <dbReference type="Rhea" id="RHEA-COMP:10748"/>
        <dbReference type="ChEBI" id="CHEBI:83833"/>
        <dbReference type="ChEBI" id="CHEBI:83834"/>
        <dbReference type="EC" id="5.2.1.8"/>
    </reaction>
</comment>
<dbReference type="AlphaFoldDB" id="A0A6L2L2Y7"/>
<dbReference type="GO" id="GO:0003755">
    <property type="term" value="F:peptidyl-prolyl cis-trans isomerase activity"/>
    <property type="evidence" value="ECO:0007669"/>
    <property type="project" value="UniProtKB-KW"/>
</dbReference>
<evidence type="ECO:0000256" key="12">
    <source>
        <dbReference type="SAM" id="MobiDB-lite"/>
    </source>
</evidence>
<dbReference type="InterPro" id="IPR044183">
    <property type="entry name" value="PNSL4/FKBP13-like"/>
</dbReference>
<keyword evidence="7" id="KW-0809">Transit peptide</keyword>
<dbReference type="InterPro" id="IPR001179">
    <property type="entry name" value="PPIase_FKBP_dom"/>
</dbReference>
<keyword evidence="11" id="KW-0413">Isomerase</keyword>